<evidence type="ECO:0000313" key="4">
    <source>
        <dbReference type="Proteomes" id="UP001138709"/>
    </source>
</evidence>
<keyword evidence="4" id="KW-1185">Reference proteome</keyword>
<dbReference type="CDD" id="cd13578">
    <property type="entry name" value="PBP2_Bug27"/>
    <property type="match status" value="1"/>
</dbReference>
<comment type="caution">
    <text evidence="3">The sequence shown here is derived from an EMBL/GenBank/DDBJ whole genome shotgun (WGS) entry which is preliminary data.</text>
</comment>
<keyword evidence="2" id="KW-0732">Signal</keyword>
<dbReference type="InterPro" id="IPR005064">
    <property type="entry name" value="BUG"/>
</dbReference>
<accession>A0A9X9XEM2</accession>
<evidence type="ECO:0000256" key="1">
    <source>
        <dbReference type="ARBA" id="ARBA00006987"/>
    </source>
</evidence>
<dbReference type="RefSeq" id="WP_211847689.1">
    <property type="nucleotide sequence ID" value="NZ_JAAEDL010000016.1"/>
</dbReference>
<comment type="similarity">
    <text evidence="1">Belongs to the UPF0065 (bug) family.</text>
</comment>
<dbReference type="InterPro" id="IPR042100">
    <property type="entry name" value="Bug_dom1"/>
</dbReference>
<organism evidence="3 4">
    <name type="scientific">Neoroseomonas eburnea</name>
    <dbReference type="NCBI Taxonomy" id="1346889"/>
    <lineage>
        <taxon>Bacteria</taxon>
        <taxon>Pseudomonadati</taxon>
        <taxon>Pseudomonadota</taxon>
        <taxon>Alphaproteobacteria</taxon>
        <taxon>Acetobacterales</taxon>
        <taxon>Acetobacteraceae</taxon>
        <taxon>Neoroseomonas</taxon>
    </lineage>
</organism>
<dbReference type="AlphaFoldDB" id="A0A9X9XEM2"/>
<evidence type="ECO:0000256" key="2">
    <source>
        <dbReference type="SAM" id="SignalP"/>
    </source>
</evidence>
<dbReference type="Gene3D" id="3.40.190.10">
    <property type="entry name" value="Periplasmic binding protein-like II"/>
    <property type="match status" value="1"/>
</dbReference>
<dbReference type="PANTHER" id="PTHR42928">
    <property type="entry name" value="TRICARBOXYLATE-BINDING PROTEIN"/>
    <property type="match status" value="1"/>
</dbReference>
<reference evidence="3" key="2">
    <citation type="journal article" date="2021" name="Syst. Appl. Microbiol.">
        <title>Roseomonas hellenica sp. nov., isolated from roots of wild-growing Alkanna tinctoria.</title>
        <authorList>
            <person name="Rat A."/>
            <person name="Naranjo H.D."/>
            <person name="Lebbe L."/>
            <person name="Cnockaert M."/>
            <person name="Krigas N."/>
            <person name="Grigoriadou K."/>
            <person name="Maloupa E."/>
            <person name="Willems A."/>
        </authorList>
    </citation>
    <scope>NUCLEOTIDE SEQUENCE</scope>
    <source>
        <strain evidence="3">LMG 31228</strain>
    </source>
</reference>
<gene>
    <name evidence="3" type="ORF">GXW74_16815</name>
</gene>
<proteinExistence type="inferred from homology"/>
<feature type="chain" id="PRO_5040903228" evidence="2">
    <location>
        <begin position="27"/>
        <end position="325"/>
    </location>
</feature>
<dbReference type="SUPFAM" id="SSF53850">
    <property type="entry name" value="Periplasmic binding protein-like II"/>
    <property type="match status" value="1"/>
</dbReference>
<dbReference type="PANTHER" id="PTHR42928:SF5">
    <property type="entry name" value="BLR1237 PROTEIN"/>
    <property type="match status" value="1"/>
</dbReference>
<feature type="signal peptide" evidence="2">
    <location>
        <begin position="1"/>
        <end position="26"/>
    </location>
</feature>
<name>A0A9X9XEM2_9PROT</name>
<protein>
    <submittedName>
        <fullName evidence="3">Tripartite tricarboxylate transporter substrate binding protein</fullName>
    </submittedName>
</protein>
<evidence type="ECO:0000313" key="3">
    <source>
        <dbReference type="EMBL" id="MBR0682158.1"/>
    </source>
</evidence>
<dbReference type="PIRSF" id="PIRSF017082">
    <property type="entry name" value="YflP"/>
    <property type="match status" value="1"/>
</dbReference>
<reference evidence="3" key="1">
    <citation type="submission" date="2020-01" db="EMBL/GenBank/DDBJ databases">
        <authorList>
            <person name="Rat A."/>
        </authorList>
    </citation>
    <scope>NUCLEOTIDE SEQUENCE</scope>
    <source>
        <strain evidence="3">LMG 31228</strain>
    </source>
</reference>
<dbReference type="EMBL" id="JAAEDL010000016">
    <property type="protein sequence ID" value="MBR0682158.1"/>
    <property type="molecule type" value="Genomic_DNA"/>
</dbReference>
<sequence length="325" mass="33606">MNGWAPLPRRAAAALLLGAAARPARAETYPARPIRLIVAFGPGSGSDVRARLYADRLAAAWGQPVVVDNRGGGSGILAAEAVARARPDGYTLLFTSNTTHAANPVLFRRLPYDPVADFAPVALIGRTPLVVVVSNDLPVRDMAGLIAHARAHPGALNYASGNTSSHLAAEMVKAGTGVSMTYVSYRSNAQAILDVIAGAAQVMFSDAVVALPQIRQGRVRALAVTVDAAVPALPGVPTVAGAAGLPGYAVASWSAIFAPAGTPAEIVARLNAEVIAIGREPGLRARMTEEGTIPSELPPEGVAGFVAQEVERWREAARQAGIEPQ</sequence>
<dbReference type="Gene3D" id="3.40.190.150">
    <property type="entry name" value="Bordetella uptake gene, domain 1"/>
    <property type="match status" value="1"/>
</dbReference>
<dbReference type="Pfam" id="PF03401">
    <property type="entry name" value="TctC"/>
    <property type="match status" value="1"/>
</dbReference>
<dbReference type="Proteomes" id="UP001138709">
    <property type="component" value="Unassembled WGS sequence"/>
</dbReference>